<feature type="chain" id="PRO_5033014557" evidence="2">
    <location>
        <begin position="21"/>
        <end position="745"/>
    </location>
</feature>
<dbReference type="SUPFAM" id="SSF49785">
    <property type="entry name" value="Galactose-binding domain-like"/>
    <property type="match status" value="1"/>
</dbReference>
<dbReference type="GO" id="GO:0005975">
    <property type="term" value="P:carbohydrate metabolic process"/>
    <property type="evidence" value="ECO:0007669"/>
    <property type="project" value="UniProtKB-ARBA"/>
</dbReference>
<feature type="signal peptide" evidence="2">
    <location>
        <begin position="1"/>
        <end position="20"/>
    </location>
</feature>
<name>A0A855X6T3_9BACT</name>
<proteinExistence type="predicted"/>
<dbReference type="InterPro" id="IPR032287">
    <property type="entry name" value="DUF4838"/>
</dbReference>
<dbReference type="PANTHER" id="PTHR47406:SF2">
    <property type="entry name" value="ALPHA GLUCURONIDASE N-TERMINAL DOMAIN-CONTAINING PROTEIN"/>
    <property type="match status" value="1"/>
</dbReference>
<protein>
    <submittedName>
        <fullName evidence="4">DUF4838 domain-containing protein</fullName>
    </submittedName>
</protein>
<dbReference type="InterPro" id="IPR000421">
    <property type="entry name" value="FA58C"/>
</dbReference>
<keyword evidence="1" id="KW-0378">Hydrolase</keyword>
<dbReference type="InterPro" id="IPR008979">
    <property type="entry name" value="Galactose-bd-like_sf"/>
</dbReference>
<dbReference type="Pfam" id="PF00754">
    <property type="entry name" value="F5_F8_type_C"/>
    <property type="match status" value="1"/>
</dbReference>
<dbReference type="SUPFAM" id="SSF55545">
    <property type="entry name" value="beta-N-acetylhexosaminidase-like domain"/>
    <property type="match status" value="1"/>
</dbReference>
<dbReference type="EMBL" id="PQAP01000066">
    <property type="protein sequence ID" value="PWB73057.1"/>
    <property type="molecule type" value="Genomic_DNA"/>
</dbReference>
<dbReference type="InterPro" id="IPR029018">
    <property type="entry name" value="Hex-like_dom2"/>
</dbReference>
<dbReference type="AlphaFoldDB" id="A0A855X6T3"/>
<dbReference type="GO" id="GO:0016787">
    <property type="term" value="F:hydrolase activity"/>
    <property type="evidence" value="ECO:0007669"/>
    <property type="project" value="UniProtKB-KW"/>
</dbReference>
<dbReference type="Gene3D" id="3.30.379.10">
    <property type="entry name" value="Chitobiase/beta-hexosaminidase domain 2-like"/>
    <property type="match status" value="1"/>
</dbReference>
<accession>A0A855X6T3</accession>
<keyword evidence="2" id="KW-0732">Signal</keyword>
<dbReference type="Gene3D" id="2.60.120.260">
    <property type="entry name" value="Galactose-binding domain-like"/>
    <property type="match status" value="1"/>
</dbReference>
<evidence type="ECO:0000259" key="3">
    <source>
        <dbReference type="Pfam" id="PF00754"/>
    </source>
</evidence>
<evidence type="ECO:0000256" key="2">
    <source>
        <dbReference type="SAM" id="SignalP"/>
    </source>
</evidence>
<sequence length="745" mass="82872">MIRPILLALLTYIAWETAAAAPDSLRLSENGRSEFTVYLPNSLSGQALANVDTLREYFRAVTGAELPIAVNPKKGGRKIVVEIGASHSSRVVVPELGSDGFMIWGDNGNLYLTANTEYGFQNAVYTFLESYLGCRLYSPSVRVVPARATIVLPAMSDRQVPAITFRMQNIHDSTYTNWHKLNTNDDFGLFVHTFQTLVSAEKYFESHPEYFSLINGNRMPTGQLCLSNPDVFRIVVEELRTRMKANPRATFWSVSQNDTYVPCECDACRAIDSVEGSPSGSLLTFVNRVADEFPDMTISTLAYQYSRTAPKHIKPRPNVNIMLCSIECNRSKPLAQDSSSASFVEDVRDWSRLTHNIFLWDYVINFRNLVSPFPNLRVLQPNIRFFAASGITSVFEQGLAGFGGEFAELRIYLLAKLLWNPDINVDSVENDFLQGFYGNAAPFIRQYIDTMHAVMQMSGEGLDIYGYPTRSASGYLSSAMLDIYNRIFDEAEAAVAMDEEVLGRVRTARLPVQFAILEQAKVAASGEGGCFVRNSAGGLIIRPEIDTLLSTFVRRCKEAAIPRLWEHGTTPDEYFASTRSFLDSGTKKHLALGKLAVLARPASPKYLNGDLSALTDGLKGWNDYHMHWLGFEGEDLDATIDLGSVQKVSGIGADFLQDINSWIFMPLSVRYSVSENGRSFRQIGDVADTIPADRNGSMIAPFNLSFAPIRARYVRVQATSVKTCPTWHKGSGGLAWIFVDEITIH</sequence>
<dbReference type="Pfam" id="PF16126">
    <property type="entry name" value="DUF4838"/>
    <property type="match status" value="1"/>
</dbReference>
<comment type="caution">
    <text evidence="4">The sequence shown here is derived from an EMBL/GenBank/DDBJ whole genome shotgun (WGS) entry which is preliminary data.</text>
</comment>
<organism evidence="4 5">
    <name type="scientific">candidate division GN15 bacterium</name>
    <dbReference type="NCBI Taxonomy" id="2072418"/>
    <lineage>
        <taxon>Bacteria</taxon>
        <taxon>candidate division GN15</taxon>
    </lineage>
</organism>
<evidence type="ECO:0000256" key="1">
    <source>
        <dbReference type="ARBA" id="ARBA00022801"/>
    </source>
</evidence>
<dbReference type="Proteomes" id="UP000250918">
    <property type="component" value="Unassembled WGS sequence"/>
</dbReference>
<reference evidence="4 5" key="1">
    <citation type="journal article" date="2018" name="ISME J.">
        <title>A methanotrophic archaeon couples anaerobic oxidation of methane to Fe(III) reduction.</title>
        <authorList>
            <person name="Cai C."/>
            <person name="Leu A.O."/>
            <person name="Xie G.J."/>
            <person name="Guo J."/>
            <person name="Feng Y."/>
            <person name="Zhao J.X."/>
            <person name="Tyson G.W."/>
            <person name="Yuan Z."/>
            <person name="Hu S."/>
        </authorList>
    </citation>
    <scope>NUCLEOTIDE SEQUENCE [LARGE SCALE GENOMIC DNA]</scope>
    <source>
        <strain evidence="4">FeB_12</strain>
    </source>
</reference>
<dbReference type="PANTHER" id="PTHR47406">
    <property type="entry name" value="COAGULATION FACTOR 5/8 TYPE, C-TERMINAL"/>
    <property type="match status" value="1"/>
</dbReference>
<evidence type="ECO:0000313" key="4">
    <source>
        <dbReference type="EMBL" id="PWB73057.1"/>
    </source>
</evidence>
<evidence type="ECO:0000313" key="5">
    <source>
        <dbReference type="Proteomes" id="UP000250918"/>
    </source>
</evidence>
<gene>
    <name evidence="4" type="ORF">C3F09_05785</name>
</gene>
<feature type="domain" description="F5/8 type C" evidence="3">
    <location>
        <begin position="611"/>
        <end position="727"/>
    </location>
</feature>